<evidence type="ECO:0000313" key="1">
    <source>
        <dbReference type="Proteomes" id="UP000035680"/>
    </source>
</evidence>
<keyword evidence="1" id="KW-1185">Reference proteome</keyword>
<sequence>MEHYGITTMLELSKKFEFSLKKEVISSFIKFCTICQKSGKKPKFVSNKWPEALYSFHRYHVDHLKYNGKDIILLADAYSG</sequence>
<dbReference type="Proteomes" id="UP000035680">
    <property type="component" value="Unassembled WGS sequence"/>
</dbReference>
<dbReference type="WBParaSite" id="SVE_0888300.1">
    <property type="protein sequence ID" value="SVE_0888300.1"/>
    <property type="gene ID" value="SVE_0888300"/>
</dbReference>
<protein>
    <submittedName>
        <fullName evidence="2">Integrase_H2C2 domain-containing protein</fullName>
    </submittedName>
</protein>
<reference evidence="1" key="1">
    <citation type="submission" date="2014-07" db="EMBL/GenBank/DDBJ databases">
        <authorList>
            <person name="Martin A.A"/>
            <person name="De Silva N."/>
        </authorList>
    </citation>
    <scope>NUCLEOTIDE SEQUENCE</scope>
</reference>
<organism evidence="1 2">
    <name type="scientific">Strongyloides venezuelensis</name>
    <name type="common">Threadworm</name>
    <dbReference type="NCBI Taxonomy" id="75913"/>
    <lineage>
        <taxon>Eukaryota</taxon>
        <taxon>Metazoa</taxon>
        <taxon>Ecdysozoa</taxon>
        <taxon>Nematoda</taxon>
        <taxon>Chromadorea</taxon>
        <taxon>Rhabditida</taxon>
        <taxon>Tylenchina</taxon>
        <taxon>Panagrolaimomorpha</taxon>
        <taxon>Strongyloidoidea</taxon>
        <taxon>Strongyloididae</taxon>
        <taxon>Strongyloides</taxon>
    </lineage>
</organism>
<proteinExistence type="predicted"/>
<dbReference type="AlphaFoldDB" id="A0A0K0FJ10"/>
<reference evidence="2" key="2">
    <citation type="submission" date="2015-08" db="UniProtKB">
        <authorList>
            <consortium name="WormBaseParasite"/>
        </authorList>
    </citation>
    <scope>IDENTIFICATION</scope>
</reference>
<name>A0A0K0FJ10_STRVS</name>
<accession>A0A0K0FJ10</accession>
<evidence type="ECO:0000313" key="2">
    <source>
        <dbReference type="WBParaSite" id="SVE_0888300.1"/>
    </source>
</evidence>